<dbReference type="EMBL" id="VSSQ01122847">
    <property type="protein sequence ID" value="MPN54531.1"/>
    <property type="molecule type" value="Genomic_DNA"/>
</dbReference>
<name>A0A645IT21_9ZZZZ</name>
<comment type="caution">
    <text evidence="1">The sequence shown here is derived from an EMBL/GenBank/DDBJ whole genome shotgun (WGS) entry which is preliminary data.</text>
</comment>
<proteinExistence type="predicted"/>
<reference evidence="1" key="1">
    <citation type="submission" date="2019-08" db="EMBL/GenBank/DDBJ databases">
        <authorList>
            <person name="Kucharzyk K."/>
            <person name="Murdoch R.W."/>
            <person name="Higgins S."/>
            <person name="Loffler F."/>
        </authorList>
    </citation>
    <scope>NUCLEOTIDE SEQUENCE</scope>
</reference>
<gene>
    <name evidence="1" type="ORF">SDC9_202201</name>
</gene>
<sequence>MVAGAELRVLQPVRVVLLVLGPEIPQVQVLVLVHLGLDGGIVRLGLLVARHAGSGVEQRQKFGVAHFPGLFPVDAQLPGLLQVLDDLGPGLADTGADLRVVEAHRLQSQHFTNHFT</sequence>
<accession>A0A645IT21</accession>
<organism evidence="1">
    <name type="scientific">bioreactor metagenome</name>
    <dbReference type="NCBI Taxonomy" id="1076179"/>
    <lineage>
        <taxon>unclassified sequences</taxon>
        <taxon>metagenomes</taxon>
        <taxon>ecological metagenomes</taxon>
    </lineage>
</organism>
<dbReference type="AlphaFoldDB" id="A0A645IT21"/>
<evidence type="ECO:0000313" key="1">
    <source>
        <dbReference type="EMBL" id="MPN54531.1"/>
    </source>
</evidence>
<protein>
    <submittedName>
        <fullName evidence="1">Uncharacterized protein</fullName>
    </submittedName>
</protein>